<sequence length="44" mass="5057">MLSCWSSQSTQLQTLENKADSDEFYCYMQWIVDAKTLLAAGYCI</sequence>
<accession>A0A6G0JWN1</accession>
<protein>
    <submittedName>
        <fullName evidence="1">Uncharacterized protein</fullName>
    </submittedName>
</protein>
<name>A0A6G0JWN1_9STRA</name>
<reference evidence="1 2" key="1">
    <citation type="submission" date="2018-09" db="EMBL/GenBank/DDBJ databases">
        <title>Genomic investigation of the strawberry pathogen Phytophthora fragariae indicates pathogenicity is determined by transcriptional variation in three key races.</title>
        <authorList>
            <person name="Adams T.M."/>
            <person name="Armitage A.D."/>
            <person name="Sobczyk M.K."/>
            <person name="Bates H.J."/>
            <person name="Dunwell J.M."/>
            <person name="Nellist C.F."/>
            <person name="Harrison R.J."/>
        </authorList>
    </citation>
    <scope>NUCLEOTIDE SEQUENCE [LARGE SCALE GENOMIC DNA]</scope>
    <source>
        <strain evidence="1 2">ONT-3</strain>
    </source>
</reference>
<organism evidence="1 2">
    <name type="scientific">Phytophthora fragariae</name>
    <dbReference type="NCBI Taxonomy" id="53985"/>
    <lineage>
        <taxon>Eukaryota</taxon>
        <taxon>Sar</taxon>
        <taxon>Stramenopiles</taxon>
        <taxon>Oomycota</taxon>
        <taxon>Peronosporomycetes</taxon>
        <taxon>Peronosporales</taxon>
        <taxon>Peronosporaceae</taxon>
        <taxon>Phytophthora</taxon>
    </lineage>
</organism>
<evidence type="ECO:0000313" key="1">
    <source>
        <dbReference type="EMBL" id="KAE9069401.1"/>
    </source>
</evidence>
<comment type="caution">
    <text evidence="1">The sequence shown here is derived from an EMBL/GenBank/DDBJ whole genome shotgun (WGS) entry which is preliminary data.</text>
</comment>
<gene>
    <name evidence="1" type="ORF">PF010_g26678</name>
</gene>
<dbReference type="EMBL" id="QXFX01003378">
    <property type="protein sequence ID" value="KAE9069401.1"/>
    <property type="molecule type" value="Genomic_DNA"/>
</dbReference>
<proteinExistence type="predicted"/>
<dbReference type="Proteomes" id="UP000488956">
    <property type="component" value="Unassembled WGS sequence"/>
</dbReference>
<evidence type="ECO:0000313" key="2">
    <source>
        <dbReference type="Proteomes" id="UP000488956"/>
    </source>
</evidence>
<dbReference type="AlphaFoldDB" id="A0A6G0JWN1"/>